<name>A0ABP3H5T8_9LACT</name>
<keyword evidence="2" id="KW-1185">Reference proteome</keyword>
<evidence type="ECO:0000313" key="1">
    <source>
        <dbReference type="EMBL" id="GAA0362785.1"/>
    </source>
</evidence>
<evidence type="ECO:0000313" key="2">
    <source>
        <dbReference type="Proteomes" id="UP001501166"/>
    </source>
</evidence>
<dbReference type="EMBL" id="BAAACW010000090">
    <property type="protein sequence ID" value="GAA0362785.1"/>
    <property type="molecule type" value="Genomic_DNA"/>
</dbReference>
<reference evidence="2" key="1">
    <citation type="journal article" date="2019" name="Int. J. Syst. Evol. Microbiol.">
        <title>The Global Catalogue of Microorganisms (GCM) 10K type strain sequencing project: providing services to taxonomists for standard genome sequencing and annotation.</title>
        <authorList>
            <consortium name="The Broad Institute Genomics Platform"/>
            <consortium name="The Broad Institute Genome Sequencing Center for Infectious Disease"/>
            <person name="Wu L."/>
            <person name="Ma J."/>
        </authorList>
    </citation>
    <scope>NUCLEOTIDE SEQUENCE [LARGE SCALE GENOMIC DNA]</scope>
    <source>
        <strain evidence="2">JCM 12662</strain>
    </source>
</reference>
<protein>
    <submittedName>
        <fullName evidence="1">Uncharacterized protein</fullName>
    </submittedName>
</protein>
<accession>A0ABP3H5T8</accession>
<gene>
    <name evidence="1" type="ORF">GCM10008932_14100</name>
</gene>
<sequence>MPLSHLFLPTPFFSKSTPLTFSNENKPYVVYEYGSYGPDLTYNLYSTHITLFKDSKGTVSTPINTSIGIDREAPRIVNFEVPAEDLEVLQVLVEASDFYSLPKDLSNVGSMDGGYTFLTIYAKGKKKRVGGSNPFDETFKNITDYLDQIVPDSVLRQFNEGIRHYQREMGVCDE</sequence>
<dbReference type="RefSeq" id="WP_343755109.1">
    <property type="nucleotide sequence ID" value="NZ_BAAACW010000090.1"/>
</dbReference>
<proteinExistence type="predicted"/>
<dbReference type="Proteomes" id="UP001501166">
    <property type="component" value="Unassembled WGS sequence"/>
</dbReference>
<organism evidence="1 2">
    <name type="scientific">Alkalibacterium iburiense</name>
    <dbReference type="NCBI Taxonomy" id="290589"/>
    <lineage>
        <taxon>Bacteria</taxon>
        <taxon>Bacillati</taxon>
        <taxon>Bacillota</taxon>
        <taxon>Bacilli</taxon>
        <taxon>Lactobacillales</taxon>
        <taxon>Carnobacteriaceae</taxon>
        <taxon>Alkalibacterium</taxon>
    </lineage>
</organism>
<comment type="caution">
    <text evidence="1">The sequence shown here is derived from an EMBL/GenBank/DDBJ whole genome shotgun (WGS) entry which is preliminary data.</text>
</comment>